<evidence type="ECO:0000256" key="2">
    <source>
        <dbReference type="SAM" id="SignalP"/>
    </source>
</evidence>
<feature type="region of interest" description="Disordered" evidence="1">
    <location>
        <begin position="42"/>
        <end position="63"/>
    </location>
</feature>
<protein>
    <recommendedName>
        <fullName evidence="5">PKD domain-containing protein</fullName>
    </recommendedName>
</protein>
<feature type="signal peptide" evidence="2">
    <location>
        <begin position="1"/>
        <end position="20"/>
    </location>
</feature>
<reference evidence="3 4" key="1">
    <citation type="submission" date="2021-04" db="EMBL/GenBank/DDBJ databases">
        <title>Whole genome analysis of root endophytic bacterium Microbacterium paraoxydans ku-mp colonizing RP-bio226 rice variety.</title>
        <authorList>
            <person name="Ulaganathan K."/>
            <person name="Latha B."/>
        </authorList>
    </citation>
    <scope>NUCLEOTIDE SEQUENCE [LARGE SCALE GENOMIC DNA]</scope>
    <source>
        <strain evidence="4">ku-mp</strain>
    </source>
</reference>
<evidence type="ECO:0008006" key="5">
    <source>
        <dbReference type="Google" id="ProtNLM"/>
    </source>
</evidence>
<evidence type="ECO:0000256" key="1">
    <source>
        <dbReference type="SAM" id="MobiDB-lite"/>
    </source>
</evidence>
<dbReference type="EMBL" id="JAGTUK010000003">
    <property type="protein sequence ID" value="MBS0024571.1"/>
    <property type="molecule type" value="Genomic_DNA"/>
</dbReference>
<feature type="compositionally biased region" description="Basic and acidic residues" evidence="1">
    <location>
        <begin position="50"/>
        <end position="63"/>
    </location>
</feature>
<comment type="caution">
    <text evidence="3">The sequence shown here is derived from an EMBL/GenBank/DDBJ whole genome shotgun (WGS) entry which is preliminary data.</text>
</comment>
<keyword evidence="2" id="KW-0732">Signal</keyword>
<name>A0ABS5INQ6_9MICO</name>
<dbReference type="Proteomes" id="UP000678243">
    <property type="component" value="Unassembled WGS sequence"/>
</dbReference>
<proteinExistence type="predicted"/>
<gene>
    <name evidence="3" type="ORF">KE274_10660</name>
</gene>
<keyword evidence="4" id="KW-1185">Reference proteome</keyword>
<sequence>MSAPLLIAALALLAPLATSDAPPRDGGFDSGWSATVDNTVSITASQTHPAPRDTGTRRTDAPRRYLRPDQNRTIDVCSGIADERCRATAPKTPTPATTPPAITISDVAQFAPDPPATSAEPSNIGVAGLPTNFLTPTTALTRAGTLLGRPVTVRFTPIRYDFAYGDGATATTSTPGLPWAALGQPQLTPTATSHTYRSRGTYSAATTVHYTAEVDTGAGWFPVSGELSIPGPTQTIRIYKATTALVHHTCAEQPTAPGC</sequence>
<feature type="chain" id="PRO_5046194126" description="PKD domain-containing protein" evidence="2">
    <location>
        <begin position="21"/>
        <end position="259"/>
    </location>
</feature>
<evidence type="ECO:0000313" key="3">
    <source>
        <dbReference type="EMBL" id="MBS0024571.1"/>
    </source>
</evidence>
<dbReference type="RefSeq" id="WP_211543589.1">
    <property type="nucleotide sequence ID" value="NZ_JAGTUK010000003.1"/>
</dbReference>
<evidence type="ECO:0000313" key="4">
    <source>
        <dbReference type="Proteomes" id="UP000678243"/>
    </source>
</evidence>
<organism evidence="3 4">
    <name type="scientific">Microbacterium paraoxydans</name>
    <dbReference type="NCBI Taxonomy" id="199592"/>
    <lineage>
        <taxon>Bacteria</taxon>
        <taxon>Bacillati</taxon>
        <taxon>Actinomycetota</taxon>
        <taxon>Actinomycetes</taxon>
        <taxon>Micrococcales</taxon>
        <taxon>Microbacteriaceae</taxon>
        <taxon>Microbacterium</taxon>
    </lineage>
</organism>
<accession>A0ABS5INQ6</accession>